<feature type="non-terminal residue" evidence="3">
    <location>
        <position position="401"/>
    </location>
</feature>
<evidence type="ECO:0000313" key="4">
    <source>
        <dbReference type="Proteomes" id="UP000008063"/>
    </source>
</evidence>
<name>F8PF63_SERL3</name>
<feature type="region of interest" description="Disordered" evidence="2">
    <location>
        <begin position="356"/>
        <end position="401"/>
    </location>
</feature>
<dbReference type="Proteomes" id="UP000008063">
    <property type="component" value="Unassembled WGS sequence"/>
</dbReference>
<reference evidence="4" key="1">
    <citation type="journal article" date="2011" name="Science">
        <title>The plant cell wall-decomposing machinery underlies the functional diversity of forest fungi.</title>
        <authorList>
            <person name="Eastwood D.C."/>
            <person name="Floudas D."/>
            <person name="Binder M."/>
            <person name="Majcherczyk A."/>
            <person name="Schneider P."/>
            <person name="Aerts A."/>
            <person name="Asiegbu F.O."/>
            <person name="Baker S.E."/>
            <person name="Barry K."/>
            <person name="Bendiksby M."/>
            <person name="Blumentritt M."/>
            <person name="Coutinho P.M."/>
            <person name="Cullen D."/>
            <person name="de Vries R.P."/>
            <person name="Gathman A."/>
            <person name="Goodell B."/>
            <person name="Henrissat B."/>
            <person name="Ihrmark K."/>
            <person name="Kauserud H."/>
            <person name="Kohler A."/>
            <person name="LaButti K."/>
            <person name="Lapidus A."/>
            <person name="Lavin J.L."/>
            <person name="Lee Y.-H."/>
            <person name="Lindquist E."/>
            <person name="Lilly W."/>
            <person name="Lucas S."/>
            <person name="Morin E."/>
            <person name="Murat C."/>
            <person name="Oguiza J.A."/>
            <person name="Park J."/>
            <person name="Pisabarro A.G."/>
            <person name="Riley R."/>
            <person name="Rosling A."/>
            <person name="Salamov A."/>
            <person name="Schmidt O."/>
            <person name="Schmutz J."/>
            <person name="Skrede I."/>
            <person name="Stenlid J."/>
            <person name="Wiebenga A."/>
            <person name="Xie X."/>
            <person name="Kuees U."/>
            <person name="Hibbett D.S."/>
            <person name="Hoffmeister D."/>
            <person name="Hoegberg N."/>
            <person name="Martin F."/>
            <person name="Grigoriev I.V."/>
            <person name="Watkinson S.C."/>
        </authorList>
    </citation>
    <scope>NUCLEOTIDE SEQUENCE [LARGE SCALE GENOMIC DNA]</scope>
    <source>
        <strain evidence="4">strain S7.3</strain>
    </source>
</reference>
<keyword evidence="4" id="KW-1185">Reference proteome</keyword>
<dbReference type="InParanoid" id="F8PF63"/>
<organism evidence="4">
    <name type="scientific">Serpula lacrymans var. lacrymans (strain S7.3)</name>
    <name type="common">Dry rot fungus</name>
    <dbReference type="NCBI Taxonomy" id="936435"/>
    <lineage>
        <taxon>Eukaryota</taxon>
        <taxon>Fungi</taxon>
        <taxon>Dikarya</taxon>
        <taxon>Basidiomycota</taxon>
        <taxon>Agaricomycotina</taxon>
        <taxon>Agaricomycetes</taxon>
        <taxon>Agaricomycetidae</taxon>
        <taxon>Boletales</taxon>
        <taxon>Coniophorineae</taxon>
        <taxon>Serpulaceae</taxon>
        <taxon>Serpula</taxon>
    </lineage>
</organism>
<feature type="region of interest" description="Disordered" evidence="2">
    <location>
        <begin position="275"/>
        <end position="298"/>
    </location>
</feature>
<feature type="coiled-coil region" evidence="1">
    <location>
        <begin position="173"/>
        <end position="207"/>
    </location>
</feature>
<proteinExistence type="predicted"/>
<dbReference type="OrthoDB" id="10255630at2759"/>
<feature type="coiled-coil region" evidence="1">
    <location>
        <begin position="34"/>
        <end position="135"/>
    </location>
</feature>
<evidence type="ECO:0000313" key="3">
    <source>
        <dbReference type="EMBL" id="EGO05255.1"/>
    </source>
</evidence>
<dbReference type="OMA" id="EAQATSH"/>
<dbReference type="EMBL" id="GL945474">
    <property type="protein sequence ID" value="EGO05255.1"/>
    <property type="molecule type" value="Genomic_DNA"/>
</dbReference>
<dbReference type="HOGENOM" id="CLU_040441_0_0_1"/>
<feature type="compositionally biased region" description="Low complexity" evidence="2">
    <location>
        <begin position="281"/>
        <end position="295"/>
    </location>
</feature>
<sequence length="401" mass="44845">MANRRADDAERVQKDLQAEGTHLLRSLDEMRPKIVELTAEKVDLMEKVNGVEHELKSRDAVIAQLENAVGEIREQEETAQAVLEETIALREKEKSSAQKANLELQNAYTELQAEFEAMQGAVKSLEAERATLRQSEIHQREDLDRLSFKLSSLQQSDDSSNVRRELEDYKHFAEEQQGLLDDANDELEALRAEIASKVEEIERLNQSVSIASTSDDARSLDDEMLSAVKQQYSLDLSTAQSRIRTLESSVFEAQATSHNLQKQVNILEDQLAQSRRATATPRPFSPGIPSRPSSRGVNHTDLRRASFGHKSTTLAPSRSVFDVGLSPETRHKRQVSLSMLKARIDSEMAAVSVGSHPSSRAISPAIHHDHPVLSTIPEPDNDSLHSDPSSFKRLQFMDDSH</sequence>
<gene>
    <name evidence="3" type="ORF">SERLA73DRAFT_82847</name>
</gene>
<dbReference type="AlphaFoldDB" id="F8PF63"/>
<evidence type="ECO:0000256" key="2">
    <source>
        <dbReference type="SAM" id="MobiDB-lite"/>
    </source>
</evidence>
<protein>
    <submittedName>
        <fullName evidence="3">Uncharacterized protein</fullName>
    </submittedName>
</protein>
<keyword evidence="1" id="KW-0175">Coiled coil</keyword>
<accession>F8PF63</accession>
<evidence type="ECO:0000256" key="1">
    <source>
        <dbReference type="SAM" id="Coils"/>
    </source>
</evidence>